<evidence type="ECO:0000259" key="10">
    <source>
        <dbReference type="PROSITE" id="PS50893"/>
    </source>
</evidence>
<comment type="subcellular location">
    <subcellularLocation>
        <location evidence="1">Cell membrane</location>
        <topology evidence="1">Peripheral membrane protein</topology>
    </subcellularLocation>
</comment>
<dbReference type="PANTHER" id="PTHR43297:SF14">
    <property type="entry name" value="ATPASE AAA-TYPE CORE DOMAIN-CONTAINING PROTEIN"/>
    <property type="match status" value="1"/>
</dbReference>
<sequence>MEPVLEVKNLFVEHCRKKQKQTIIKGIDFKVFPGQCLGILGESGSGKSMSLKAVMGLLGADFSVTGEALFGGENLIGKTKEQLRQIRGKRIAMILQNPMTCFDPLYRIEDQLSETYREHTELTSKEIYEKSLAVLTTMQIKYPEEAVKKYPHQLSGGMLQRIMIGLAMSMEPDLLIADEPTTAIDAITQYEIMKEFIRIKKESNTAMIFISHDLGVISAISDEVLVLNKGKMADQGTFRQIYEQPKDPYTRLLVEKKKAVMDQYHRALKRKGVVKQ</sequence>
<evidence type="ECO:0000256" key="3">
    <source>
        <dbReference type="ARBA" id="ARBA00022448"/>
    </source>
</evidence>
<dbReference type="InterPro" id="IPR017871">
    <property type="entry name" value="ABC_transporter-like_CS"/>
</dbReference>
<dbReference type="CDD" id="cd03257">
    <property type="entry name" value="ABC_NikE_OppD_transporters"/>
    <property type="match status" value="1"/>
</dbReference>
<evidence type="ECO:0000256" key="6">
    <source>
        <dbReference type="ARBA" id="ARBA00022741"/>
    </source>
</evidence>
<dbReference type="PANTHER" id="PTHR43297">
    <property type="entry name" value="OLIGOPEPTIDE TRANSPORT ATP-BINDING PROTEIN APPD"/>
    <property type="match status" value="1"/>
</dbReference>
<feature type="domain" description="ABC transporter" evidence="10">
    <location>
        <begin position="5"/>
        <end position="254"/>
    </location>
</feature>
<dbReference type="Proteomes" id="UP001276854">
    <property type="component" value="Unassembled WGS sequence"/>
</dbReference>
<evidence type="ECO:0000256" key="2">
    <source>
        <dbReference type="ARBA" id="ARBA00005417"/>
    </source>
</evidence>
<evidence type="ECO:0000313" key="11">
    <source>
        <dbReference type="EMBL" id="MDW2797806.1"/>
    </source>
</evidence>
<dbReference type="Pfam" id="PF00005">
    <property type="entry name" value="ABC_tran"/>
    <property type="match status" value="1"/>
</dbReference>
<gene>
    <name evidence="11" type="ORF">RZO55_09505</name>
</gene>
<dbReference type="InterPro" id="IPR003439">
    <property type="entry name" value="ABC_transporter-like_ATP-bd"/>
</dbReference>
<evidence type="ECO:0000256" key="1">
    <source>
        <dbReference type="ARBA" id="ARBA00004202"/>
    </source>
</evidence>
<dbReference type="InterPro" id="IPR003593">
    <property type="entry name" value="AAA+_ATPase"/>
</dbReference>
<keyword evidence="6" id="KW-0547">Nucleotide-binding</keyword>
<dbReference type="EMBL" id="JAWONS010000133">
    <property type="protein sequence ID" value="MDW2797806.1"/>
    <property type="molecule type" value="Genomic_DNA"/>
</dbReference>
<keyword evidence="4" id="KW-1003">Cell membrane</keyword>
<name>A0ABU4GJM2_9CLOT</name>
<evidence type="ECO:0000256" key="9">
    <source>
        <dbReference type="ARBA" id="ARBA00023136"/>
    </source>
</evidence>
<keyword evidence="9" id="KW-0472">Membrane</keyword>
<evidence type="ECO:0000313" key="12">
    <source>
        <dbReference type="Proteomes" id="UP001276854"/>
    </source>
</evidence>
<keyword evidence="5" id="KW-0997">Cell inner membrane</keyword>
<dbReference type="SMART" id="SM00382">
    <property type="entry name" value="AAA"/>
    <property type="match status" value="1"/>
</dbReference>
<accession>A0ABU4GJM2</accession>
<evidence type="ECO:0000256" key="7">
    <source>
        <dbReference type="ARBA" id="ARBA00022840"/>
    </source>
</evidence>
<proteinExistence type="inferred from homology"/>
<dbReference type="SUPFAM" id="SSF52540">
    <property type="entry name" value="P-loop containing nucleoside triphosphate hydrolases"/>
    <property type="match status" value="1"/>
</dbReference>
<keyword evidence="3" id="KW-0813">Transport</keyword>
<keyword evidence="7 11" id="KW-0067">ATP-binding</keyword>
<dbReference type="RefSeq" id="WP_318064051.1">
    <property type="nucleotide sequence ID" value="NZ_JAWONS010000133.1"/>
</dbReference>
<dbReference type="GO" id="GO:0005524">
    <property type="term" value="F:ATP binding"/>
    <property type="evidence" value="ECO:0007669"/>
    <property type="project" value="UniProtKB-KW"/>
</dbReference>
<evidence type="ECO:0000256" key="8">
    <source>
        <dbReference type="ARBA" id="ARBA00022967"/>
    </source>
</evidence>
<keyword evidence="8" id="KW-1278">Translocase</keyword>
<dbReference type="InterPro" id="IPR027417">
    <property type="entry name" value="P-loop_NTPase"/>
</dbReference>
<comment type="caution">
    <text evidence="11">The sequence shown here is derived from an EMBL/GenBank/DDBJ whole genome shotgun (WGS) entry which is preliminary data.</text>
</comment>
<comment type="similarity">
    <text evidence="2">Belongs to the ABC transporter superfamily.</text>
</comment>
<organism evidence="11 12">
    <name type="scientific">Clostridium boliviensis</name>
    <dbReference type="NCBI Taxonomy" id="318465"/>
    <lineage>
        <taxon>Bacteria</taxon>
        <taxon>Bacillati</taxon>
        <taxon>Bacillota</taxon>
        <taxon>Clostridia</taxon>
        <taxon>Eubacteriales</taxon>
        <taxon>Clostridiaceae</taxon>
        <taxon>Clostridium</taxon>
    </lineage>
</organism>
<dbReference type="PROSITE" id="PS00211">
    <property type="entry name" value="ABC_TRANSPORTER_1"/>
    <property type="match status" value="1"/>
</dbReference>
<protein>
    <submittedName>
        <fullName evidence="11">ABC transporter ATP-binding protein</fullName>
    </submittedName>
</protein>
<dbReference type="Gene3D" id="3.40.50.300">
    <property type="entry name" value="P-loop containing nucleotide triphosphate hydrolases"/>
    <property type="match status" value="1"/>
</dbReference>
<keyword evidence="12" id="KW-1185">Reference proteome</keyword>
<evidence type="ECO:0000256" key="4">
    <source>
        <dbReference type="ARBA" id="ARBA00022475"/>
    </source>
</evidence>
<dbReference type="InterPro" id="IPR050388">
    <property type="entry name" value="ABC_Ni/Peptide_Import"/>
</dbReference>
<dbReference type="PROSITE" id="PS50893">
    <property type="entry name" value="ABC_TRANSPORTER_2"/>
    <property type="match status" value="1"/>
</dbReference>
<evidence type="ECO:0000256" key="5">
    <source>
        <dbReference type="ARBA" id="ARBA00022519"/>
    </source>
</evidence>
<reference evidence="11 12" key="1">
    <citation type="submission" date="2023-10" db="EMBL/GenBank/DDBJ databases">
        <title>A novel Glycoside Hydrolase 43-Like Enzyme from Clostrdium boliviensis is an Endo-xylanase, and a Candidate for Xylooligosaccharides Production from Different Xylan Substrates.</title>
        <authorList>
            <person name="Alvarez M.T."/>
            <person name="Rocabado-Villegas L.R."/>
            <person name="Salas-Veizaga D.M."/>
            <person name="Linares-Pasten J.A."/>
            <person name="Gudmundsdottir E.E."/>
            <person name="Hreggvidsson G.O."/>
            <person name="Adlercreutz P."/>
            <person name="Nordberg Karlsson E."/>
        </authorList>
    </citation>
    <scope>NUCLEOTIDE SEQUENCE [LARGE SCALE GENOMIC DNA]</scope>
    <source>
        <strain evidence="11 12">E-1</strain>
    </source>
</reference>